<protein>
    <submittedName>
        <fullName evidence="1">FAD dependent oxidoreductase</fullName>
    </submittedName>
</protein>
<evidence type="ECO:0000313" key="2">
    <source>
        <dbReference type="Proteomes" id="UP000242877"/>
    </source>
</evidence>
<dbReference type="Gene3D" id="3.50.50.60">
    <property type="entry name" value="FAD/NAD(P)-binding domain"/>
    <property type="match status" value="1"/>
</dbReference>
<reference evidence="1 2" key="1">
    <citation type="journal article" date="2016" name="Genome Biol. Evol.">
        <title>Divergent and convergent evolution of fungal pathogenicity.</title>
        <authorList>
            <person name="Shang Y."/>
            <person name="Xiao G."/>
            <person name="Zheng P."/>
            <person name="Cen K."/>
            <person name="Zhan S."/>
            <person name="Wang C."/>
        </authorList>
    </citation>
    <scope>NUCLEOTIDE SEQUENCE [LARGE SCALE GENOMIC DNA]</scope>
    <source>
        <strain evidence="1 2">ARSEF 7405</strain>
    </source>
</reference>
<dbReference type="EMBL" id="AZGZ01000010">
    <property type="protein sequence ID" value="KZZ92644.1"/>
    <property type="molecule type" value="Genomic_DNA"/>
</dbReference>
<gene>
    <name evidence="1" type="ORF">AAP_02725</name>
</gene>
<comment type="caution">
    <text evidence="1">The sequence shown here is derived from an EMBL/GenBank/DDBJ whole genome shotgun (WGS) entry which is preliminary data.</text>
</comment>
<dbReference type="PANTHER" id="PTHR42923:SF17">
    <property type="entry name" value="AMINE OXIDASE DOMAIN-CONTAINING PROTEIN"/>
    <property type="match status" value="1"/>
</dbReference>
<dbReference type="VEuPathDB" id="FungiDB:AAP_02725"/>
<dbReference type="InterPro" id="IPR050464">
    <property type="entry name" value="Zeta_carotene_desat/Oxidored"/>
</dbReference>
<dbReference type="InterPro" id="IPR036188">
    <property type="entry name" value="FAD/NAD-bd_sf"/>
</dbReference>
<dbReference type="GO" id="GO:0016491">
    <property type="term" value="F:oxidoreductase activity"/>
    <property type="evidence" value="ECO:0007669"/>
    <property type="project" value="TreeGrafter"/>
</dbReference>
<dbReference type="Pfam" id="PF13450">
    <property type="entry name" value="NAD_binding_8"/>
    <property type="match status" value="1"/>
</dbReference>
<dbReference type="OrthoDB" id="5977668at2759"/>
<accession>A0A167ZGV1</accession>
<dbReference type="Proteomes" id="UP000242877">
    <property type="component" value="Unassembled WGS sequence"/>
</dbReference>
<proteinExistence type="predicted"/>
<organism evidence="1 2">
    <name type="scientific">Ascosphaera apis ARSEF 7405</name>
    <dbReference type="NCBI Taxonomy" id="392613"/>
    <lineage>
        <taxon>Eukaryota</taxon>
        <taxon>Fungi</taxon>
        <taxon>Dikarya</taxon>
        <taxon>Ascomycota</taxon>
        <taxon>Pezizomycotina</taxon>
        <taxon>Eurotiomycetes</taxon>
        <taxon>Eurotiomycetidae</taxon>
        <taxon>Onygenales</taxon>
        <taxon>Ascosphaeraceae</taxon>
        <taxon>Ascosphaera</taxon>
    </lineage>
</organism>
<keyword evidence="2" id="KW-1185">Reference proteome</keyword>
<dbReference type="PANTHER" id="PTHR42923">
    <property type="entry name" value="PROTOPORPHYRINOGEN OXIDASE"/>
    <property type="match status" value="1"/>
</dbReference>
<evidence type="ECO:0000313" key="1">
    <source>
        <dbReference type="EMBL" id="KZZ92644.1"/>
    </source>
</evidence>
<sequence>MSPKKIAIVGAGCAGLSTLLALRESEHEVHLFDARDELLSSLHDVPVTLDGGTVGCRVNRSLTIYDAERSPNFSAMARAYSLYPDKVPFLMTSSSSKEDMKYLWHYSFGRKFERGIKRWMPGALFNFSSWILSVEILRFNHVARSDLTRNASTLDDENKNEDGSRAYDQSVYEYLKRNKFSLEFQERYFLPLVCILYTITDRDDVFDLPVIHVLQRLWTLDLLRLPSSWGNWNVSRISGPNLPVDSIDVPFHSNCRVNSIKQDAKTGLFALHYECDEEKFSRDQGAEPRYEWDHIVLAVPGDVARDIMKDISSKEEDLILSHFTSDLVVAVLEKHPAQPAGSDGPSAATFNYATSPDLLDPSVMISYGYRQHRCKSNMTLHPFPSSENAPIVASVTLNLKSPPYDLSRIQTLWEYQQPRLTRQTLLAQKQLKKIQNTRGISYAGAWTETGNIGWHEDAARSGFRVAEDHLGARSWKKGVDFEAIRRKEEAIASQCVLPKEKGQDVLIKLGLALLLAGLQVLDFGLVAMAVLCGVWEGQGRMVGGERFAMYMEEWDDRAGRLKMRLSGKRSSHPSLSRKLN</sequence>
<name>A0A167ZGV1_9EURO</name>
<dbReference type="SUPFAM" id="SSF51905">
    <property type="entry name" value="FAD/NAD(P)-binding domain"/>
    <property type="match status" value="1"/>
</dbReference>
<dbReference type="AlphaFoldDB" id="A0A167ZGV1"/>